<evidence type="ECO:0000313" key="3">
    <source>
        <dbReference type="Proteomes" id="UP000516117"/>
    </source>
</evidence>
<gene>
    <name evidence="2" type="ORF">H9L22_11655</name>
</gene>
<dbReference type="AlphaFoldDB" id="A0A7H0H318"/>
<dbReference type="InterPro" id="IPR034660">
    <property type="entry name" value="DinB/YfiT-like"/>
</dbReference>
<dbReference type="GO" id="GO:0016853">
    <property type="term" value="F:isomerase activity"/>
    <property type="evidence" value="ECO:0007669"/>
    <property type="project" value="UniProtKB-KW"/>
</dbReference>
<evidence type="ECO:0000259" key="1">
    <source>
        <dbReference type="Pfam" id="PF11716"/>
    </source>
</evidence>
<evidence type="ECO:0000313" key="2">
    <source>
        <dbReference type="EMBL" id="QNP54934.1"/>
    </source>
</evidence>
<dbReference type="GO" id="GO:0046872">
    <property type="term" value="F:metal ion binding"/>
    <property type="evidence" value="ECO:0007669"/>
    <property type="project" value="InterPro"/>
</dbReference>
<feature type="domain" description="Mycothiol-dependent maleylpyruvate isomerase metal-binding" evidence="1">
    <location>
        <begin position="10"/>
        <end position="120"/>
    </location>
</feature>
<keyword evidence="2" id="KW-0413">Isomerase</keyword>
<dbReference type="RefSeq" id="WP_187720070.1">
    <property type="nucleotide sequence ID" value="NZ_BAABBL010000004.1"/>
</dbReference>
<keyword evidence="3" id="KW-1185">Reference proteome</keyword>
<dbReference type="Proteomes" id="UP000516117">
    <property type="component" value="Chromosome"/>
</dbReference>
<dbReference type="Pfam" id="PF11716">
    <property type="entry name" value="MDMPI_N"/>
    <property type="match status" value="1"/>
</dbReference>
<dbReference type="KEGG" id="tdf:H9L22_11655"/>
<proteinExistence type="predicted"/>
<dbReference type="InterPro" id="IPR024344">
    <property type="entry name" value="MDMPI_metal-binding"/>
</dbReference>
<accession>A0A7H0H318</accession>
<dbReference type="SUPFAM" id="SSF109854">
    <property type="entry name" value="DinB/YfiT-like putative metalloenzymes"/>
    <property type="match status" value="1"/>
</dbReference>
<protein>
    <submittedName>
        <fullName evidence="2">Maleylpyruvate isomerase N-terminal domain-containing protein</fullName>
    </submittedName>
</protein>
<keyword evidence="2" id="KW-0670">Pyruvate</keyword>
<dbReference type="EMBL" id="CP060789">
    <property type="protein sequence ID" value="QNP54934.1"/>
    <property type="molecule type" value="Genomic_DNA"/>
</dbReference>
<reference evidence="2 3" key="1">
    <citation type="submission" date="2020-08" db="EMBL/GenBank/DDBJ databases">
        <title>Genome sequence of Tessaracoccus defluvii JCM 17540T.</title>
        <authorList>
            <person name="Hyun D.-W."/>
            <person name="Bae J.-W."/>
        </authorList>
    </citation>
    <scope>NUCLEOTIDE SEQUENCE [LARGE SCALE GENOMIC DNA]</scope>
    <source>
        <strain evidence="2 3">JCM 17540</strain>
    </source>
</reference>
<sequence length="185" mass="19659">MNDIAARHSELAADFARVADAVTDWDAPTPVPEWRARDIVGHLTAWLPGMLSGMGVVLATVEVADDPAAAWREHSANVAGLLDGEQLARVVQTWQGDSTLGEVLATFYLPDVFLHRWDLARASGQDAGWPDAEAAAMAAGMASAVEMLAASGQYGRPVVLDDTHTGEERLAAVIGRDPHWAPPTA</sequence>
<name>A0A7H0H318_9ACTN</name>
<organism evidence="2 3">
    <name type="scientific">Tessaracoccus defluvii</name>
    <dbReference type="NCBI Taxonomy" id="1285901"/>
    <lineage>
        <taxon>Bacteria</taxon>
        <taxon>Bacillati</taxon>
        <taxon>Actinomycetota</taxon>
        <taxon>Actinomycetes</taxon>
        <taxon>Propionibacteriales</taxon>
        <taxon>Propionibacteriaceae</taxon>
        <taxon>Tessaracoccus</taxon>
    </lineage>
</organism>